<dbReference type="SUPFAM" id="SSF53335">
    <property type="entry name" value="S-adenosyl-L-methionine-dependent methyltransferases"/>
    <property type="match status" value="1"/>
</dbReference>
<feature type="domain" description="Methyltransferase" evidence="1">
    <location>
        <begin position="36"/>
        <end position="130"/>
    </location>
</feature>
<keyword evidence="2" id="KW-0808">Transferase</keyword>
<dbReference type="CDD" id="cd02440">
    <property type="entry name" value="AdoMet_MTases"/>
    <property type="match status" value="1"/>
</dbReference>
<proteinExistence type="predicted"/>
<dbReference type="Proteomes" id="UP001597521">
    <property type="component" value="Unassembled WGS sequence"/>
</dbReference>
<dbReference type="PANTHER" id="PTHR43591:SF110">
    <property type="entry name" value="RHODANESE DOMAIN-CONTAINING PROTEIN"/>
    <property type="match status" value="1"/>
</dbReference>
<dbReference type="InterPro" id="IPR041698">
    <property type="entry name" value="Methyltransf_25"/>
</dbReference>
<dbReference type="GO" id="GO:0008168">
    <property type="term" value="F:methyltransferase activity"/>
    <property type="evidence" value="ECO:0007669"/>
    <property type="project" value="UniProtKB-KW"/>
</dbReference>
<dbReference type="EC" id="2.1.1.-" evidence="2"/>
<keyword evidence="2" id="KW-0489">Methyltransferase</keyword>
<name>A0ABW5QLL8_9HYPH</name>
<evidence type="ECO:0000313" key="3">
    <source>
        <dbReference type="Proteomes" id="UP001597521"/>
    </source>
</evidence>
<dbReference type="PANTHER" id="PTHR43591">
    <property type="entry name" value="METHYLTRANSFERASE"/>
    <property type="match status" value="1"/>
</dbReference>
<evidence type="ECO:0000259" key="1">
    <source>
        <dbReference type="Pfam" id="PF13649"/>
    </source>
</evidence>
<dbReference type="EMBL" id="JBHUNP010000001">
    <property type="protein sequence ID" value="MFD2648644.1"/>
    <property type="molecule type" value="Genomic_DNA"/>
</dbReference>
<dbReference type="InterPro" id="IPR029063">
    <property type="entry name" value="SAM-dependent_MTases_sf"/>
</dbReference>
<keyword evidence="3" id="KW-1185">Reference proteome</keyword>
<dbReference type="RefSeq" id="WP_386833881.1">
    <property type="nucleotide sequence ID" value="NZ_JBHUNP010000001.1"/>
</dbReference>
<comment type="caution">
    <text evidence="2">The sequence shown here is derived from an EMBL/GenBank/DDBJ whole genome shotgun (WGS) entry which is preliminary data.</text>
</comment>
<accession>A0ABW5QLL8</accession>
<dbReference type="Pfam" id="PF13649">
    <property type="entry name" value="Methyltransf_25"/>
    <property type="match status" value="1"/>
</dbReference>
<dbReference type="Gene3D" id="3.40.50.150">
    <property type="entry name" value="Vaccinia Virus protein VP39"/>
    <property type="match status" value="1"/>
</dbReference>
<reference evidence="3" key="1">
    <citation type="journal article" date="2019" name="Int. J. Syst. Evol. Microbiol.">
        <title>The Global Catalogue of Microorganisms (GCM) 10K type strain sequencing project: providing services to taxonomists for standard genome sequencing and annotation.</title>
        <authorList>
            <consortium name="The Broad Institute Genomics Platform"/>
            <consortium name="The Broad Institute Genome Sequencing Center for Infectious Disease"/>
            <person name="Wu L."/>
            <person name="Ma J."/>
        </authorList>
    </citation>
    <scope>NUCLEOTIDE SEQUENCE [LARGE SCALE GENOMIC DNA]</scope>
    <source>
        <strain evidence="3">CCM 7427</strain>
    </source>
</reference>
<gene>
    <name evidence="2" type="ORF">ACFSX5_12665</name>
</gene>
<dbReference type="GO" id="GO:0032259">
    <property type="term" value="P:methylation"/>
    <property type="evidence" value="ECO:0007669"/>
    <property type="project" value="UniProtKB-KW"/>
</dbReference>
<sequence length="244" mass="27108">MPDLYDDPELYDLVAPRDEAMEQFYVEVAGGHSRKVLELACGSGRLTVPLAKSGALVTAGDISAMLDRAEAAARESAVDVSFVELDMRDFDLGTKFDVVVIAANSLMHLNTTEDLVRAMSAARRHLAPGGIFAFDIFVPSPSLLSLPSAQRRPVGVFPHKHLGEVTVEETITYDPVSQVSQADWYWSTKLDPTFRRTTIHMRQIYPQEMPLLLQLGGLTLASRFGDFVRQPLDPESWRQVCLCR</sequence>
<protein>
    <submittedName>
        <fullName evidence="2">Class I SAM-dependent methyltransferase</fullName>
        <ecNumber evidence="2">2.1.1.-</ecNumber>
    </submittedName>
</protein>
<organism evidence="2 3">
    <name type="scientific">Devosia albogilva</name>
    <dbReference type="NCBI Taxonomy" id="429726"/>
    <lineage>
        <taxon>Bacteria</taxon>
        <taxon>Pseudomonadati</taxon>
        <taxon>Pseudomonadota</taxon>
        <taxon>Alphaproteobacteria</taxon>
        <taxon>Hyphomicrobiales</taxon>
        <taxon>Devosiaceae</taxon>
        <taxon>Devosia</taxon>
    </lineage>
</organism>
<evidence type="ECO:0000313" key="2">
    <source>
        <dbReference type="EMBL" id="MFD2648644.1"/>
    </source>
</evidence>